<evidence type="ECO:0000313" key="1">
    <source>
        <dbReference type="EMBL" id="KAK0069970.1"/>
    </source>
</evidence>
<dbReference type="AlphaFoldDB" id="A0AAD8CBL6"/>
<protein>
    <submittedName>
        <fullName evidence="1">Uncharacterized protein</fullName>
    </submittedName>
</protein>
<evidence type="ECO:0000313" key="2">
    <source>
        <dbReference type="Proteomes" id="UP001233172"/>
    </source>
</evidence>
<accession>A0AAD8CBL6</accession>
<dbReference type="EMBL" id="JASAOG010000002">
    <property type="protein sequence ID" value="KAK0069970.1"/>
    <property type="molecule type" value="Genomic_DNA"/>
</dbReference>
<sequence>MDVVLAPVSNGRCAGACFKRTLCWRLFQTDVLLAPVSNGRCAGACFKRTLCWRLFQMDDVCVDSGDPPADVGTMS</sequence>
<gene>
    <name evidence="1" type="ORF">Bpfe_001147</name>
</gene>
<name>A0AAD8CBL6_BIOPF</name>
<comment type="caution">
    <text evidence="1">The sequence shown here is derived from an EMBL/GenBank/DDBJ whole genome shotgun (WGS) entry which is preliminary data.</text>
</comment>
<dbReference type="Proteomes" id="UP001233172">
    <property type="component" value="Unassembled WGS sequence"/>
</dbReference>
<proteinExistence type="predicted"/>
<organism evidence="1 2">
    <name type="scientific">Biomphalaria pfeifferi</name>
    <name type="common">Bloodfluke planorb</name>
    <name type="synonym">Freshwater snail</name>
    <dbReference type="NCBI Taxonomy" id="112525"/>
    <lineage>
        <taxon>Eukaryota</taxon>
        <taxon>Metazoa</taxon>
        <taxon>Spiralia</taxon>
        <taxon>Lophotrochozoa</taxon>
        <taxon>Mollusca</taxon>
        <taxon>Gastropoda</taxon>
        <taxon>Heterobranchia</taxon>
        <taxon>Euthyneura</taxon>
        <taxon>Panpulmonata</taxon>
        <taxon>Hygrophila</taxon>
        <taxon>Lymnaeoidea</taxon>
        <taxon>Planorbidae</taxon>
        <taxon>Biomphalaria</taxon>
    </lineage>
</organism>
<reference evidence="1" key="2">
    <citation type="submission" date="2023-04" db="EMBL/GenBank/DDBJ databases">
        <authorList>
            <person name="Bu L."/>
            <person name="Lu L."/>
            <person name="Laidemitt M.R."/>
            <person name="Zhang S.M."/>
            <person name="Mutuku M."/>
            <person name="Mkoji G."/>
            <person name="Steinauer M."/>
            <person name="Loker E.S."/>
        </authorList>
    </citation>
    <scope>NUCLEOTIDE SEQUENCE</scope>
    <source>
        <strain evidence="1">KasaAsao</strain>
        <tissue evidence="1">Whole Snail</tissue>
    </source>
</reference>
<reference evidence="1" key="1">
    <citation type="journal article" date="2023" name="PLoS Negl. Trop. Dis.">
        <title>A genome sequence for Biomphalaria pfeifferi, the major vector snail for the human-infecting parasite Schistosoma mansoni.</title>
        <authorList>
            <person name="Bu L."/>
            <person name="Lu L."/>
            <person name="Laidemitt M.R."/>
            <person name="Zhang S.M."/>
            <person name="Mutuku M."/>
            <person name="Mkoji G."/>
            <person name="Steinauer M."/>
            <person name="Loker E.S."/>
        </authorList>
    </citation>
    <scope>NUCLEOTIDE SEQUENCE</scope>
    <source>
        <strain evidence="1">KasaAsao</strain>
    </source>
</reference>
<keyword evidence="2" id="KW-1185">Reference proteome</keyword>